<dbReference type="EMBL" id="BPLR01018115">
    <property type="protein sequence ID" value="GIY97058.1"/>
    <property type="molecule type" value="Genomic_DNA"/>
</dbReference>
<evidence type="ECO:0000313" key="2">
    <source>
        <dbReference type="Proteomes" id="UP001054945"/>
    </source>
</evidence>
<reference evidence="1 2" key="1">
    <citation type="submission" date="2021-06" db="EMBL/GenBank/DDBJ databases">
        <title>Caerostris extrusa draft genome.</title>
        <authorList>
            <person name="Kono N."/>
            <person name="Arakawa K."/>
        </authorList>
    </citation>
    <scope>NUCLEOTIDE SEQUENCE [LARGE SCALE GENOMIC DNA]</scope>
</reference>
<comment type="caution">
    <text evidence="1">The sequence shown here is derived from an EMBL/GenBank/DDBJ whole genome shotgun (WGS) entry which is preliminary data.</text>
</comment>
<protein>
    <submittedName>
        <fullName evidence="1">Uncharacterized protein</fullName>
    </submittedName>
</protein>
<dbReference type="Proteomes" id="UP001054945">
    <property type="component" value="Unassembled WGS sequence"/>
</dbReference>
<proteinExistence type="predicted"/>
<keyword evidence="2" id="KW-1185">Reference proteome</keyword>
<accession>A0AAV4XRR2</accession>
<name>A0AAV4XRR2_CAEEX</name>
<sequence length="198" mass="21801">MVVSSKNPAKRRTWKLGKTDCEDCGGAFLPGGFPLPDNGVPVALLDLPDGGGHPEVLPVIPGSSCHYHLQSNRYHQSPHSQTPRVLTLQTGNRWSSGNNMFKRNFCLFNIGSLHVPLMYPMSNPMTIQLHGSMHGVQRGRLHEREVGSIQPGCPLQAAFGLLPRRKHSAGFHSNHLYQIPKAAGLPIVRHARQAQRDT</sequence>
<evidence type="ECO:0000313" key="1">
    <source>
        <dbReference type="EMBL" id="GIY97058.1"/>
    </source>
</evidence>
<dbReference type="AlphaFoldDB" id="A0AAV4XRR2"/>
<gene>
    <name evidence="1" type="ORF">CEXT_298091</name>
</gene>
<organism evidence="1 2">
    <name type="scientific">Caerostris extrusa</name>
    <name type="common">Bark spider</name>
    <name type="synonym">Caerostris bankana</name>
    <dbReference type="NCBI Taxonomy" id="172846"/>
    <lineage>
        <taxon>Eukaryota</taxon>
        <taxon>Metazoa</taxon>
        <taxon>Ecdysozoa</taxon>
        <taxon>Arthropoda</taxon>
        <taxon>Chelicerata</taxon>
        <taxon>Arachnida</taxon>
        <taxon>Araneae</taxon>
        <taxon>Araneomorphae</taxon>
        <taxon>Entelegynae</taxon>
        <taxon>Araneoidea</taxon>
        <taxon>Araneidae</taxon>
        <taxon>Caerostris</taxon>
    </lineage>
</organism>